<keyword evidence="3" id="KW-0378">Hydrolase</keyword>
<reference evidence="6" key="2">
    <citation type="submission" date="2014-03" db="EMBL/GenBank/DDBJ databases">
        <title>Candidatus Competibacter-lineage genomes retrieved from metagenomes reveal functional metabolic diversity.</title>
        <authorList>
            <person name="McIlroy S.J."/>
            <person name="Albertsen M."/>
            <person name="Andresen E.K."/>
            <person name="Saunders A.M."/>
            <person name="Kristiansen R."/>
            <person name="Stokholm-Bjerregaard M."/>
            <person name="Nielsen K.L."/>
            <person name="Nielsen P.H."/>
        </authorList>
    </citation>
    <scope>NUCLEOTIDE SEQUENCE</scope>
    <source>
        <strain evidence="6">Run_A_D11</strain>
    </source>
</reference>
<proteinExistence type="inferred from homology"/>
<accession>W6MDN8</accession>
<reference evidence="6" key="1">
    <citation type="submission" date="2013-07" db="EMBL/GenBank/DDBJ databases">
        <authorList>
            <person name="McIlroy S."/>
        </authorList>
    </citation>
    <scope>NUCLEOTIDE SEQUENCE [LARGE SCALE GENOMIC DNA]</scope>
    <source>
        <strain evidence="6">Run_A_D11</strain>
    </source>
</reference>
<dbReference type="PANTHER" id="PTHR47053:SF1">
    <property type="entry name" value="MUREIN DD-ENDOPEPTIDASE MEPH-RELATED"/>
    <property type="match status" value="1"/>
</dbReference>
<evidence type="ECO:0000256" key="3">
    <source>
        <dbReference type="ARBA" id="ARBA00022801"/>
    </source>
</evidence>
<evidence type="ECO:0000256" key="4">
    <source>
        <dbReference type="ARBA" id="ARBA00022807"/>
    </source>
</evidence>
<keyword evidence="2" id="KW-0645">Protease</keyword>
<dbReference type="Proteomes" id="UP000035760">
    <property type="component" value="Unassembled WGS sequence"/>
</dbReference>
<dbReference type="PROSITE" id="PS51935">
    <property type="entry name" value="NLPC_P60"/>
    <property type="match status" value="1"/>
</dbReference>
<name>W6MDN8_9GAMM</name>
<feature type="domain" description="NlpC/P60" evidence="5">
    <location>
        <begin position="38"/>
        <end position="158"/>
    </location>
</feature>
<protein>
    <recommendedName>
        <fullName evidence="5">NlpC/P60 domain-containing protein</fullName>
    </recommendedName>
</protein>
<keyword evidence="7" id="KW-1185">Reference proteome</keyword>
<dbReference type="Pfam" id="PF00877">
    <property type="entry name" value="NLPC_P60"/>
    <property type="match status" value="1"/>
</dbReference>
<dbReference type="GO" id="GO:0006508">
    <property type="term" value="P:proteolysis"/>
    <property type="evidence" value="ECO:0007669"/>
    <property type="project" value="UniProtKB-KW"/>
</dbReference>
<organism evidence="6 7">
    <name type="scientific">Candidatus Competibacter denitrificans Run_A_D11</name>
    <dbReference type="NCBI Taxonomy" id="1400863"/>
    <lineage>
        <taxon>Bacteria</taxon>
        <taxon>Pseudomonadati</taxon>
        <taxon>Pseudomonadota</taxon>
        <taxon>Gammaproteobacteria</taxon>
        <taxon>Candidatus Competibacteraceae</taxon>
        <taxon>Candidatus Competibacter</taxon>
    </lineage>
</organism>
<keyword evidence="4" id="KW-0788">Thiol protease</keyword>
<evidence type="ECO:0000256" key="2">
    <source>
        <dbReference type="ARBA" id="ARBA00022670"/>
    </source>
</evidence>
<dbReference type="GO" id="GO:0008234">
    <property type="term" value="F:cysteine-type peptidase activity"/>
    <property type="evidence" value="ECO:0007669"/>
    <property type="project" value="UniProtKB-KW"/>
</dbReference>
<comment type="similarity">
    <text evidence="1">Belongs to the peptidase C40 family.</text>
</comment>
<dbReference type="OrthoDB" id="9807055at2"/>
<dbReference type="EMBL" id="CBTJ020000052">
    <property type="protein sequence ID" value="CDI03188.1"/>
    <property type="molecule type" value="Genomic_DNA"/>
</dbReference>
<dbReference type="PROSITE" id="PS51257">
    <property type="entry name" value="PROKAR_LIPOPROTEIN"/>
    <property type="match status" value="1"/>
</dbReference>
<evidence type="ECO:0000313" key="7">
    <source>
        <dbReference type="Proteomes" id="UP000035760"/>
    </source>
</evidence>
<dbReference type="Gene3D" id="3.90.1720.10">
    <property type="entry name" value="endopeptidase domain like (from Nostoc punctiforme)"/>
    <property type="match status" value="1"/>
</dbReference>
<dbReference type="InterPro" id="IPR000064">
    <property type="entry name" value="NLP_P60_dom"/>
</dbReference>
<dbReference type="SUPFAM" id="SSF54001">
    <property type="entry name" value="Cysteine proteinases"/>
    <property type="match status" value="1"/>
</dbReference>
<evidence type="ECO:0000313" key="6">
    <source>
        <dbReference type="EMBL" id="CDI03188.1"/>
    </source>
</evidence>
<dbReference type="STRING" id="1400863.BN873_440009"/>
<dbReference type="AlphaFoldDB" id="W6MDN8"/>
<sequence>MPILSRLQRTFGLAIGLAGSLWLTGCATSSSHLTSDQSGARQRVLAVAERLIGTPYRLGGESPGGMDCSGLVQYTYRQAGIRLPRTTGEQLRAGQARRQVLPGDLLFFHGGNGTVSHVGIYAGRGEMIHASSGAGRVLKTRLNQRYWQRHLLGGATFLERPSAPMAGSRFNSDGFSG</sequence>
<dbReference type="InterPro" id="IPR038765">
    <property type="entry name" value="Papain-like_cys_pep_sf"/>
</dbReference>
<comment type="caution">
    <text evidence="6">The sequence shown here is derived from an EMBL/GenBank/DDBJ whole genome shotgun (WGS) entry which is preliminary data.</text>
</comment>
<dbReference type="RefSeq" id="WP_053085319.1">
    <property type="nucleotide sequence ID" value="NZ_CBTJ020000052.1"/>
</dbReference>
<dbReference type="PANTHER" id="PTHR47053">
    <property type="entry name" value="MUREIN DD-ENDOPEPTIDASE MEPH-RELATED"/>
    <property type="match status" value="1"/>
</dbReference>
<evidence type="ECO:0000256" key="1">
    <source>
        <dbReference type="ARBA" id="ARBA00007074"/>
    </source>
</evidence>
<gene>
    <name evidence="6" type="ORF">BN873_440009</name>
</gene>
<evidence type="ECO:0000259" key="5">
    <source>
        <dbReference type="PROSITE" id="PS51935"/>
    </source>
</evidence>
<dbReference type="InterPro" id="IPR051202">
    <property type="entry name" value="Peptidase_C40"/>
</dbReference>